<evidence type="ECO:0000313" key="2">
    <source>
        <dbReference type="EMBL" id="MDA5107157.1"/>
    </source>
</evidence>
<dbReference type="Proteomes" id="UP001151071">
    <property type="component" value="Unassembled WGS sequence"/>
</dbReference>
<comment type="caution">
    <text evidence="2">The sequence shown here is derived from an EMBL/GenBank/DDBJ whole genome shotgun (WGS) entry which is preliminary data.</text>
</comment>
<organism evidence="2 3">
    <name type="scientific">Brevibacillus thermoruber</name>
    <dbReference type="NCBI Taxonomy" id="33942"/>
    <lineage>
        <taxon>Bacteria</taxon>
        <taxon>Bacillati</taxon>
        <taxon>Bacillota</taxon>
        <taxon>Bacilli</taxon>
        <taxon>Bacillales</taxon>
        <taxon>Paenibacillaceae</taxon>
        <taxon>Brevibacillus</taxon>
    </lineage>
</organism>
<dbReference type="EMBL" id="JAPYYP010000002">
    <property type="protein sequence ID" value="MDA5107157.1"/>
    <property type="molecule type" value="Genomic_DNA"/>
</dbReference>
<sequence length="70" mass="7753">METDARNNIPNINLFTTKQNMDTPLITEQAEDTAAINGGELEVDSDANEDPNREKLLDDAAETFLDSLSR</sequence>
<dbReference type="RefSeq" id="WP_271139401.1">
    <property type="nucleotide sequence ID" value="NZ_JAPYYP010000002.1"/>
</dbReference>
<evidence type="ECO:0000313" key="3">
    <source>
        <dbReference type="Proteomes" id="UP001151071"/>
    </source>
</evidence>
<keyword evidence="3" id="KW-1185">Reference proteome</keyword>
<accession>A0A9X3TMN2</accession>
<reference evidence="2" key="1">
    <citation type="submission" date="2022-12" db="EMBL/GenBank/DDBJ databases">
        <title>Draft genome sequence of the thermophilic strain Brevibacillus thermoruber HT42, isolated from Los Humeros, Puebla, Mexico, with biotechnological potential.</title>
        <authorList>
            <person name="Lara Sanchez J."/>
            <person name="Solis Palacios R."/>
            <person name="Bustos Baena A.S."/>
            <person name="Ruz Baez A.E."/>
            <person name="Espinosa Luna G."/>
            <person name="Oliart Ros R.M."/>
        </authorList>
    </citation>
    <scope>NUCLEOTIDE SEQUENCE</scope>
    <source>
        <strain evidence="2">HT42</strain>
    </source>
</reference>
<gene>
    <name evidence="2" type="ORF">O3V59_02175</name>
</gene>
<dbReference type="AlphaFoldDB" id="A0A9X3TMN2"/>
<name>A0A9X3TMN2_9BACL</name>
<proteinExistence type="predicted"/>
<protein>
    <submittedName>
        <fullName evidence="2">Uncharacterized protein</fullName>
    </submittedName>
</protein>
<feature type="region of interest" description="Disordered" evidence="1">
    <location>
        <begin position="36"/>
        <end position="70"/>
    </location>
</feature>
<evidence type="ECO:0000256" key="1">
    <source>
        <dbReference type="SAM" id="MobiDB-lite"/>
    </source>
</evidence>